<dbReference type="Proteomes" id="UP000035159">
    <property type="component" value="Chromosome"/>
</dbReference>
<keyword evidence="1" id="KW-0812">Transmembrane</keyword>
<reference evidence="2 3" key="1">
    <citation type="submission" date="2015-04" db="EMBL/GenBank/DDBJ databases">
        <title>Complete Genome Sequence of Kosmotoga pacifica SLHLJ1.</title>
        <authorList>
            <person name="Jiang L.J."/>
            <person name="Shao Z.Z."/>
            <person name="Jebbar M."/>
        </authorList>
    </citation>
    <scope>NUCLEOTIDE SEQUENCE [LARGE SCALE GENOMIC DNA]</scope>
    <source>
        <strain evidence="2 3">SLHLJ1</strain>
    </source>
</reference>
<dbReference type="PATRIC" id="fig|1330330.3.peg.445"/>
<keyword evidence="1" id="KW-1133">Transmembrane helix</keyword>
<name>A0A0G2ZDD2_9BACT</name>
<feature type="transmembrane region" description="Helical" evidence="1">
    <location>
        <begin position="6"/>
        <end position="23"/>
    </location>
</feature>
<evidence type="ECO:0000313" key="3">
    <source>
        <dbReference type="Proteomes" id="UP000035159"/>
    </source>
</evidence>
<dbReference type="RefSeq" id="WP_047753958.1">
    <property type="nucleotide sequence ID" value="NZ_CAJUHA010000004.1"/>
</dbReference>
<organism evidence="2 3">
    <name type="scientific">Kosmotoga pacifica</name>
    <dbReference type="NCBI Taxonomy" id="1330330"/>
    <lineage>
        <taxon>Bacteria</taxon>
        <taxon>Thermotogati</taxon>
        <taxon>Thermotogota</taxon>
        <taxon>Thermotogae</taxon>
        <taxon>Kosmotogales</taxon>
        <taxon>Kosmotogaceae</taxon>
        <taxon>Kosmotoga</taxon>
    </lineage>
</organism>
<proteinExistence type="predicted"/>
<protein>
    <submittedName>
        <fullName evidence="2">Uncharacterized protein</fullName>
    </submittedName>
</protein>
<dbReference type="STRING" id="1330330.IX53_02180"/>
<dbReference type="EMBL" id="CP011232">
    <property type="protein sequence ID" value="AKI96823.1"/>
    <property type="molecule type" value="Genomic_DNA"/>
</dbReference>
<keyword evidence="3" id="KW-1185">Reference proteome</keyword>
<gene>
    <name evidence="2" type="ORF">IX53_02180</name>
</gene>
<evidence type="ECO:0000256" key="1">
    <source>
        <dbReference type="SAM" id="Phobius"/>
    </source>
</evidence>
<dbReference type="AlphaFoldDB" id="A0A0G2ZDD2"/>
<dbReference type="KEGG" id="kpf:IX53_02180"/>
<dbReference type="OrthoDB" id="43943at2"/>
<keyword evidence="1" id="KW-0472">Membrane</keyword>
<accession>A0A0G2ZDD2</accession>
<sequence>MTSLTITIIVIFVTAFVVAYLKATWRDRCLKDLEGFPVIISLKDGKTVWGTMNLESTGMLLRYSRPHKSGSHFETGFIIYKNEYAGVKAIYRILSDLDDAQRKKREMKTLLSRSGFFIAVRRMIRNFFAAVRDGVVESMKLLIGQVTPKSSVLSGKDKYVSRMGESFVDYIGNSYDPLLEKLIGRRVVYERFEEGSWREHTGILQNYTKDFLEIINTSTPVHITLSPRRSKNIHLGIEIERKDDSVVVMNHRQTSIKILSSDEEHILEPGQKKAINVSENITIELNEEIDVVFPRSEVIVRHTVD</sequence>
<evidence type="ECO:0000313" key="2">
    <source>
        <dbReference type="EMBL" id="AKI96823.1"/>
    </source>
</evidence>